<organism evidence="2 3">
    <name type="scientific">Pseudoalteromonas arctica</name>
    <dbReference type="NCBI Taxonomy" id="394751"/>
    <lineage>
        <taxon>Bacteria</taxon>
        <taxon>Pseudomonadati</taxon>
        <taxon>Pseudomonadota</taxon>
        <taxon>Gammaproteobacteria</taxon>
        <taxon>Alteromonadales</taxon>
        <taxon>Pseudoalteromonadaceae</taxon>
        <taxon>Pseudoalteromonas</taxon>
    </lineage>
</organism>
<feature type="region of interest" description="Disordered" evidence="1">
    <location>
        <begin position="32"/>
        <end position="77"/>
    </location>
</feature>
<reference evidence="2" key="1">
    <citation type="submission" date="2020-04" db="EMBL/GenBank/DDBJ databases">
        <title>Genome Sequencing for Pseudoaltermonas arctica.</title>
        <authorList>
            <person name="Elkins N.S."/>
        </authorList>
    </citation>
    <scope>NUCLEOTIDE SEQUENCE [LARGE SCALE GENOMIC DNA]</scope>
    <source>
        <strain evidence="2">NEC-BIFX-2020_0012</strain>
    </source>
</reference>
<protein>
    <recommendedName>
        <fullName evidence="4">Orphan protein</fullName>
    </recommendedName>
</protein>
<gene>
    <name evidence="2" type="ORF">HHO47_02520</name>
</gene>
<keyword evidence="3" id="KW-1185">Reference proteome</keyword>
<evidence type="ECO:0000313" key="2">
    <source>
        <dbReference type="EMBL" id="NMM39740.1"/>
    </source>
</evidence>
<dbReference type="RefSeq" id="WP_169018579.1">
    <property type="nucleotide sequence ID" value="NZ_JABBMT010000002.1"/>
</dbReference>
<dbReference type="EMBL" id="JABBMT010000002">
    <property type="protein sequence ID" value="NMM39740.1"/>
    <property type="molecule type" value="Genomic_DNA"/>
</dbReference>
<evidence type="ECO:0000256" key="1">
    <source>
        <dbReference type="SAM" id="MobiDB-lite"/>
    </source>
</evidence>
<accession>A0A7Y0H9R3</accession>
<feature type="compositionally biased region" description="Basic and acidic residues" evidence="1">
    <location>
        <begin position="34"/>
        <end position="66"/>
    </location>
</feature>
<dbReference type="AlphaFoldDB" id="A0A7Y0H9R3"/>
<sequence>MDIMIPYLGQLTRLQLESKGAFHIAGLKDSNAQRVEREKRQKRQLEHKELLAKEKLETAKKERKTDEEDETHLDTWA</sequence>
<proteinExistence type="predicted"/>
<dbReference type="Proteomes" id="UP000570493">
    <property type="component" value="Unassembled WGS sequence"/>
</dbReference>
<evidence type="ECO:0008006" key="4">
    <source>
        <dbReference type="Google" id="ProtNLM"/>
    </source>
</evidence>
<evidence type="ECO:0000313" key="3">
    <source>
        <dbReference type="Proteomes" id="UP000570493"/>
    </source>
</evidence>
<name>A0A7Y0H9R3_9GAMM</name>
<comment type="caution">
    <text evidence="2">The sequence shown here is derived from an EMBL/GenBank/DDBJ whole genome shotgun (WGS) entry which is preliminary data.</text>
</comment>